<dbReference type="GO" id="GO:0005886">
    <property type="term" value="C:plasma membrane"/>
    <property type="evidence" value="ECO:0007669"/>
    <property type="project" value="UniProtKB-SubCell"/>
</dbReference>
<dbReference type="AlphaFoldDB" id="A0A852UX35"/>
<feature type="transmembrane region" description="Helical" evidence="10">
    <location>
        <begin position="308"/>
        <end position="329"/>
    </location>
</feature>
<keyword evidence="6 10" id="KW-1133">Transmembrane helix</keyword>
<keyword evidence="5 10" id="KW-0653">Protein transport</keyword>
<dbReference type="PROSITE" id="PS00755">
    <property type="entry name" value="SECY_1"/>
    <property type="match status" value="1"/>
</dbReference>
<keyword evidence="8 10" id="KW-0472">Membrane</keyword>
<sequence>MPTVLIRAFRAPDLRGKLLFTLGLIALFRFGQILPSPGVDVTAVRRCLSDTGGGLVDMLQLFSGGAMLKLSVFALGVMPYITAGIMMQLLAVLIPRLTELRKEGQGGQAKITQYTRYVAVALSVPYAATIVATARSGQIFPTCRQRLLHDQGMMTVVVITTVMVAGTCVIMWLGELITERGIGNGMSILIFTQTVAVFPSYVSNIFRLSPFALATMLVAGVFLVAAVVFVEQAQRRIPVQYARRMVGRRMYGGTSTYLPVKVNQAGIVPVIFTSSLLFLPQLAVQLTGGTGPVAEWVSRYLTSGDHPVHMTAYLLLVVAFTYFYVSITFDPDEVADTMKRFGGFVPGIRPGRPTAHYLRFVLSRLTAPGAVYLGVLSLIPIVAFVVLRDPATQQNFPFGGTTVLIMVGVGLETVKQIQAQVEQRDYRGFLRDRGTAGAWDGGRPRRARDGERVRRTEDGGQTRRTGNGGRAGLLRDPGGLRGSPDRI</sequence>
<feature type="transmembrane region" description="Helical" evidence="10">
    <location>
        <begin position="114"/>
        <end position="134"/>
    </location>
</feature>
<keyword evidence="10" id="KW-1003">Cell membrane</keyword>
<comment type="caution">
    <text evidence="15">The sequence shown here is derived from an EMBL/GenBank/DDBJ whole genome shotgun (WGS) entry which is preliminary data.</text>
</comment>
<evidence type="ECO:0000313" key="15">
    <source>
        <dbReference type="EMBL" id="NYF40809.1"/>
    </source>
</evidence>
<comment type="subcellular location">
    <subcellularLocation>
        <location evidence="10">Cell membrane</location>
        <topology evidence="10">Multi-pass membrane protein</topology>
    </subcellularLocation>
    <subcellularLocation>
        <location evidence="1 12">Membrane</location>
        <topology evidence="1 12">Multi-pass membrane protein</topology>
    </subcellularLocation>
</comment>
<dbReference type="RefSeq" id="WP_179820999.1">
    <property type="nucleotide sequence ID" value="NZ_JACCCO010000001.1"/>
</dbReference>
<dbReference type="HAMAP" id="MF_01465">
    <property type="entry name" value="SecY"/>
    <property type="match status" value="1"/>
</dbReference>
<dbReference type="GO" id="GO:0006605">
    <property type="term" value="P:protein targeting"/>
    <property type="evidence" value="ECO:0007669"/>
    <property type="project" value="UniProtKB-UniRule"/>
</dbReference>
<evidence type="ECO:0000256" key="12">
    <source>
        <dbReference type="RuleBase" id="RU003484"/>
    </source>
</evidence>
<evidence type="ECO:0000256" key="11">
    <source>
        <dbReference type="RuleBase" id="RU000537"/>
    </source>
</evidence>
<evidence type="ECO:0000313" key="16">
    <source>
        <dbReference type="Proteomes" id="UP000576393"/>
    </source>
</evidence>
<keyword evidence="4 10" id="KW-0812">Transmembrane</keyword>
<evidence type="ECO:0000256" key="13">
    <source>
        <dbReference type="RuleBase" id="RU004349"/>
    </source>
</evidence>
<dbReference type="GO" id="GO:0065002">
    <property type="term" value="P:intracellular protein transmembrane transport"/>
    <property type="evidence" value="ECO:0007669"/>
    <property type="project" value="UniProtKB-UniRule"/>
</dbReference>
<evidence type="ECO:0000256" key="8">
    <source>
        <dbReference type="ARBA" id="ARBA00023136"/>
    </source>
</evidence>
<evidence type="ECO:0000256" key="7">
    <source>
        <dbReference type="ARBA" id="ARBA00023010"/>
    </source>
</evidence>
<dbReference type="InterPro" id="IPR002208">
    <property type="entry name" value="SecY/SEC61-alpha"/>
</dbReference>
<dbReference type="InterPro" id="IPR026593">
    <property type="entry name" value="SecY"/>
</dbReference>
<reference evidence="15 16" key="1">
    <citation type="submission" date="2020-07" db="EMBL/GenBank/DDBJ databases">
        <title>Sequencing the genomes of 1000 actinobacteria strains.</title>
        <authorList>
            <person name="Klenk H.-P."/>
        </authorList>
    </citation>
    <scope>NUCLEOTIDE SEQUENCE [LARGE SCALE GENOMIC DNA]</scope>
    <source>
        <strain evidence="15 16">DSM 45763</strain>
    </source>
</reference>
<dbReference type="GO" id="GO:0043952">
    <property type="term" value="P:protein transport by the Sec complex"/>
    <property type="evidence" value="ECO:0007669"/>
    <property type="project" value="UniProtKB-UniRule"/>
</dbReference>
<dbReference type="PROSITE" id="PS00756">
    <property type="entry name" value="SECY_2"/>
    <property type="match status" value="1"/>
</dbReference>
<feature type="transmembrane region" description="Helical" evidence="10">
    <location>
        <begin position="369"/>
        <end position="387"/>
    </location>
</feature>
<evidence type="ECO:0000256" key="9">
    <source>
        <dbReference type="ARBA" id="ARBA00039733"/>
    </source>
</evidence>
<comment type="caution">
    <text evidence="10">Lacks conserved residue(s) required for the propagation of feature annotation.</text>
</comment>
<dbReference type="PANTHER" id="PTHR10906">
    <property type="entry name" value="SECY/SEC61-ALPHA FAMILY MEMBER"/>
    <property type="match status" value="1"/>
</dbReference>
<evidence type="ECO:0000256" key="1">
    <source>
        <dbReference type="ARBA" id="ARBA00004141"/>
    </source>
</evidence>
<comment type="similarity">
    <text evidence="2 10 13">Belongs to the SecY/SEC61-alpha family.</text>
</comment>
<feature type="region of interest" description="Disordered" evidence="14">
    <location>
        <begin position="437"/>
        <end position="487"/>
    </location>
</feature>
<proteinExistence type="inferred from homology"/>
<evidence type="ECO:0000256" key="10">
    <source>
        <dbReference type="HAMAP-Rule" id="MF_01465"/>
    </source>
</evidence>
<evidence type="ECO:0000256" key="3">
    <source>
        <dbReference type="ARBA" id="ARBA00022448"/>
    </source>
</evidence>
<feature type="compositionally biased region" description="Basic and acidic residues" evidence="14">
    <location>
        <begin position="447"/>
        <end position="461"/>
    </location>
</feature>
<evidence type="ECO:0000256" key="14">
    <source>
        <dbReference type="SAM" id="MobiDB-lite"/>
    </source>
</evidence>
<gene>
    <name evidence="10" type="primary">secY</name>
    <name evidence="15" type="ORF">HDA43_002968</name>
</gene>
<organism evidence="15 16">
    <name type="scientific">Streptosporangium sandarakinum</name>
    <dbReference type="NCBI Taxonomy" id="1260955"/>
    <lineage>
        <taxon>Bacteria</taxon>
        <taxon>Bacillati</taxon>
        <taxon>Actinomycetota</taxon>
        <taxon>Actinomycetes</taxon>
        <taxon>Streptosporangiales</taxon>
        <taxon>Streptosporangiaceae</taxon>
        <taxon>Streptosporangium</taxon>
    </lineage>
</organism>
<evidence type="ECO:0000256" key="4">
    <source>
        <dbReference type="ARBA" id="ARBA00022692"/>
    </source>
</evidence>
<dbReference type="InterPro" id="IPR023201">
    <property type="entry name" value="SecY_dom_sf"/>
</dbReference>
<protein>
    <recommendedName>
        <fullName evidence="9 10">Protein translocase subunit SecY</fullName>
    </recommendedName>
</protein>
<accession>A0A852UX35</accession>
<keyword evidence="3 10" id="KW-0813">Transport</keyword>
<dbReference type="FunFam" id="1.10.3370.10:FF:000001">
    <property type="entry name" value="Preprotein translocase subunit SecY"/>
    <property type="match status" value="1"/>
</dbReference>
<dbReference type="NCBIfam" id="TIGR00967">
    <property type="entry name" value="3a0501s007"/>
    <property type="match status" value="1"/>
</dbReference>
<feature type="transmembrane region" description="Helical" evidence="10">
    <location>
        <begin position="70"/>
        <end position="94"/>
    </location>
</feature>
<evidence type="ECO:0000256" key="6">
    <source>
        <dbReference type="ARBA" id="ARBA00022989"/>
    </source>
</evidence>
<dbReference type="Gene3D" id="1.10.3370.10">
    <property type="entry name" value="SecY subunit domain"/>
    <property type="match status" value="1"/>
</dbReference>
<keyword evidence="7 10" id="KW-0811">Translocation</keyword>
<feature type="transmembrane region" description="Helical" evidence="10">
    <location>
        <begin position="181"/>
        <end position="202"/>
    </location>
</feature>
<keyword evidence="16" id="KW-1185">Reference proteome</keyword>
<dbReference type="Pfam" id="PF00344">
    <property type="entry name" value="SecY"/>
    <property type="match status" value="1"/>
</dbReference>
<dbReference type="Proteomes" id="UP000576393">
    <property type="component" value="Unassembled WGS sequence"/>
</dbReference>
<dbReference type="SUPFAM" id="SSF103491">
    <property type="entry name" value="Preprotein translocase SecY subunit"/>
    <property type="match status" value="1"/>
</dbReference>
<dbReference type="PRINTS" id="PR00303">
    <property type="entry name" value="SECYTRNLCASE"/>
</dbReference>
<feature type="transmembrane region" description="Helical" evidence="10">
    <location>
        <begin position="154"/>
        <end position="174"/>
    </location>
</feature>
<dbReference type="InterPro" id="IPR030659">
    <property type="entry name" value="SecY_CS"/>
</dbReference>
<dbReference type="EMBL" id="JACCCO010000001">
    <property type="protein sequence ID" value="NYF40809.1"/>
    <property type="molecule type" value="Genomic_DNA"/>
</dbReference>
<evidence type="ECO:0000256" key="2">
    <source>
        <dbReference type="ARBA" id="ARBA00005751"/>
    </source>
</evidence>
<feature type="transmembrane region" description="Helical" evidence="10">
    <location>
        <begin position="208"/>
        <end position="230"/>
    </location>
</feature>
<evidence type="ECO:0000256" key="5">
    <source>
        <dbReference type="ARBA" id="ARBA00022927"/>
    </source>
</evidence>
<comment type="subunit">
    <text evidence="10">Component of the Sec protein translocase complex. Heterotrimer consisting of SecY, SecE and SecG subunits. The heterotrimers can form oligomers, although 1 heterotrimer is thought to be able to translocate proteins. Interacts with the ribosome. Interacts with SecDF, and other proteins may be involved. Interacts with SecA.</text>
</comment>
<comment type="function">
    <text evidence="10 11">The central subunit of the protein translocation channel SecYEG. Consists of two halves formed by TMs 1-5 and 6-10. These two domains form a lateral gate at the front which open onto the bilayer between TMs 2 and 7, and are clamped together by SecE at the back. The channel is closed by both a pore ring composed of hydrophobic SecY resides and a short helix (helix 2A) on the extracellular side of the membrane which forms a plug. The plug probably moves laterally to allow the channel to open. The ring and the pore may move independently.</text>
</comment>
<name>A0A852UX35_9ACTN</name>
<dbReference type="PIRSF" id="PIRSF004557">
    <property type="entry name" value="SecY"/>
    <property type="match status" value="1"/>
</dbReference>